<dbReference type="InterPro" id="IPR005475">
    <property type="entry name" value="Transketolase-like_Pyr-bd"/>
</dbReference>
<sequence length="422" mass="46355">MATKIAIPKELSKQKLIEAYKLMYTSRLLDKKMMKLLRLGKSFFHIGCMGHEAVQVAMGFNLVKKRDFLLPYYRDQAVCLSMGQSAKDCLLSFLAKADDPNSGGRQMPQHYGHKEHNILTSSSSTGTQFLHSLGCAFASVRDFAIKANSNTKKDYEVTVVCCGDGTTSQGDFHEALNWATREKAPVIFLVENNGYAISVPLKDQRPEGKVSTMAKGYGGLNLFEFDGCNFLQSYTELKKAVKLARDGKGPSLVDANVVRLMPHSSSDDDKKYRSKQELAKDLKRDPVILMSKFLLANKIVTKKALETIEKAVFDSVEAAADEALAAPMPKKESATTHVFSSKSEPKLIEPKINSQGQDIVLVDAINRALQEEMANNEKVLVFGEDVAGNKGGVFTATRGLTAKFGDNRCYNSPLAESSIVGV</sequence>
<dbReference type="EC" id="1.2.4.4" evidence="5"/>
<organism evidence="8 9">
    <name type="scientific">Sulfobacillus acidophilus</name>
    <dbReference type="NCBI Taxonomy" id="53633"/>
    <lineage>
        <taxon>Bacteria</taxon>
        <taxon>Bacillati</taxon>
        <taxon>Bacillota</taxon>
        <taxon>Clostridia</taxon>
        <taxon>Eubacteriales</taxon>
        <taxon>Clostridiales Family XVII. Incertae Sedis</taxon>
        <taxon>Sulfobacillus</taxon>
    </lineage>
</organism>
<keyword evidence="9" id="KW-1185">Reference proteome</keyword>
<keyword evidence="2 5" id="KW-0560">Oxidoreductase</keyword>
<evidence type="ECO:0000256" key="4">
    <source>
        <dbReference type="ARBA" id="ARBA00051911"/>
    </source>
</evidence>
<protein>
    <recommendedName>
        <fullName evidence="5">2-oxoisovalerate dehydrogenase subunit alpha</fullName>
        <ecNumber evidence="5">1.2.4.4</ecNumber>
    </recommendedName>
    <alternativeName>
        <fullName evidence="5">Branched-chain alpha-keto acid dehydrogenase E1 component alpha chain</fullName>
    </alternativeName>
</protein>
<dbReference type="EMBL" id="JAFITA010000002">
    <property type="protein sequence ID" value="MBN4077317.1"/>
    <property type="molecule type" value="Genomic_DNA"/>
</dbReference>
<dbReference type="PANTHER" id="PTHR43380:SF1">
    <property type="entry name" value="2-OXOISOVALERATE DEHYDROGENASE SUBUNIT ALPHA, MITOCHONDRIAL"/>
    <property type="match status" value="1"/>
</dbReference>
<comment type="similarity">
    <text evidence="5">Belongs to the BCKDHA family.</text>
</comment>
<evidence type="ECO:0000256" key="2">
    <source>
        <dbReference type="ARBA" id="ARBA00023002"/>
    </source>
</evidence>
<accession>A0ABS3AVD2</accession>
<comment type="cofactor">
    <cofactor evidence="1 5">
        <name>thiamine diphosphate</name>
        <dbReference type="ChEBI" id="CHEBI:58937"/>
    </cofactor>
</comment>
<gene>
    <name evidence="8" type="ORF">JYT19_00230</name>
</gene>
<dbReference type="Gene3D" id="3.40.50.970">
    <property type="match status" value="2"/>
</dbReference>
<dbReference type="PANTHER" id="PTHR43380">
    <property type="entry name" value="2-OXOISOVALERATE DEHYDROGENASE SUBUNIT ALPHA, MITOCHONDRIAL"/>
    <property type="match status" value="1"/>
</dbReference>
<comment type="catalytic activity">
    <reaction evidence="4">
        <text>N(6)-[(R)-lipoyl]-L-lysyl-[protein] + 2-oxoglutarate + H(+) = N(6)-[(R)-S(8)-succinyldihydrolipoyl]-L-lysyl-[protein] + CO2</text>
        <dbReference type="Rhea" id="RHEA:12188"/>
        <dbReference type="Rhea" id="RHEA-COMP:10474"/>
        <dbReference type="Rhea" id="RHEA-COMP:20092"/>
        <dbReference type="ChEBI" id="CHEBI:15378"/>
        <dbReference type="ChEBI" id="CHEBI:16526"/>
        <dbReference type="ChEBI" id="CHEBI:16810"/>
        <dbReference type="ChEBI" id="CHEBI:83099"/>
        <dbReference type="ChEBI" id="CHEBI:83120"/>
        <dbReference type="EC" id="1.2.4.2"/>
    </reaction>
</comment>
<comment type="catalytic activity">
    <reaction evidence="5">
        <text>N(6)-[(R)-lipoyl]-L-lysyl-[protein] + 3-methyl-2-oxobutanoate + H(+) = N(6)-[(R)-S(8)-2-methylpropanoyldihydrolipoyl]-L-lysyl-[protein] + CO2</text>
        <dbReference type="Rhea" id="RHEA:13457"/>
        <dbReference type="Rhea" id="RHEA-COMP:10474"/>
        <dbReference type="Rhea" id="RHEA-COMP:10497"/>
        <dbReference type="ChEBI" id="CHEBI:11851"/>
        <dbReference type="ChEBI" id="CHEBI:15378"/>
        <dbReference type="ChEBI" id="CHEBI:16526"/>
        <dbReference type="ChEBI" id="CHEBI:83099"/>
        <dbReference type="ChEBI" id="CHEBI:83142"/>
        <dbReference type="EC" id="1.2.4.4"/>
    </reaction>
</comment>
<dbReference type="InterPro" id="IPR050771">
    <property type="entry name" value="Alpha-ketoacid_DH_E1_comp"/>
</dbReference>
<dbReference type="Pfam" id="PF00676">
    <property type="entry name" value="E1_dh"/>
    <property type="match status" value="1"/>
</dbReference>
<evidence type="ECO:0000256" key="5">
    <source>
        <dbReference type="RuleBase" id="RU365014"/>
    </source>
</evidence>
<evidence type="ECO:0000256" key="3">
    <source>
        <dbReference type="ARBA" id="ARBA00023052"/>
    </source>
</evidence>
<proteinExistence type="inferred from homology"/>
<dbReference type="Pfam" id="PF02779">
    <property type="entry name" value="Transket_pyr"/>
    <property type="match status" value="1"/>
</dbReference>
<comment type="caution">
    <text evidence="8">The sequence shown here is derived from an EMBL/GenBank/DDBJ whole genome shotgun (WGS) entry which is preliminary data.</text>
</comment>
<evidence type="ECO:0000313" key="9">
    <source>
        <dbReference type="Proteomes" id="UP000765003"/>
    </source>
</evidence>
<keyword evidence="3 5" id="KW-0786">Thiamine pyrophosphate</keyword>
<feature type="domain" description="Transketolase-like pyrimidine-binding" evidence="7">
    <location>
        <begin position="361"/>
        <end position="422"/>
    </location>
</feature>
<reference evidence="8" key="1">
    <citation type="submission" date="2021-02" db="EMBL/GenBank/DDBJ databases">
        <title>Activity-based single-cell genomes from oceanic crustal fluid captures similar information to metagenomic and metatranscriptomic surveys with orders of magnitude less sampling.</title>
        <authorList>
            <person name="D'Angelo T.S."/>
            <person name="Orcutt B.N."/>
        </authorList>
    </citation>
    <scope>NUCLEOTIDE SEQUENCE [LARGE SCALE GENOMIC DNA]</scope>
    <source>
        <strain evidence="8">AH-315-E05</strain>
    </source>
</reference>
<dbReference type="InterPro" id="IPR001017">
    <property type="entry name" value="DH_E1"/>
</dbReference>
<evidence type="ECO:0000313" key="8">
    <source>
        <dbReference type="EMBL" id="MBN4077317.1"/>
    </source>
</evidence>
<feature type="domain" description="Dehydrogenase E1 component" evidence="6">
    <location>
        <begin position="20"/>
        <end position="330"/>
    </location>
</feature>
<evidence type="ECO:0000259" key="6">
    <source>
        <dbReference type="Pfam" id="PF00676"/>
    </source>
</evidence>
<dbReference type="Proteomes" id="UP000765003">
    <property type="component" value="Unassembled WGS sequence"/>
</dbReference>
<dbReference type="CDD" id="cd02000">
    <property type="entry name" value="TPP_E1_PDC_ADC_BCADC"/>
    <property type="match status" value="1"/>
</dbReference>
<dbReference type="InterPro" id="IPR029061">
    <property type="entry name" value="THDP-binding"/>
</dbReference>
<evidence type="ECO:0000256" key="1">
    <source>
        <dbReference type="ARBA" id="ARBA00001964"/>
    </source>
</evidence>
<comment type="function">
    <text evidence="5">The branched-chain alpha-keto dehydrogenase complex catalyzes the overall conversion of alpha-keto acids to acyl-CoA and CO(2). It contains multiple copies of three enzymatic components: branched-chain alpha-keto acid decarboxylase (E1), lipoamide acyltransferase (E2) and lipoamide dehydrogenase (E3).</text>
</comment>
<evidence type="ECO:0000259" key="7">
    <source>
        <dbReference type="Pfam" id="PF02779"/>
    </source>
</evidence>
<dbReference type="SUPFAM" id="SSF52518">
    <property type="entry name" value="Thiamin diphosphate-binding fold (THDP-binding)"/>
    <property type="match status" value="2"/>
</dbReference>
<feature type="non-terminal residue" evidence="8">
    <location>
        <position position="422"/>
    </location>
</feature>
<name>A0ABS3AVD2_9FIRM</name>